<organism evidence="1 2">
    <name type="scientific">Candida verbasci</name>
    <dbReference type="NCBI Taxonomy" id="1227364"/>
    <lineage>
        <taxon>Eukaryota</taxon>
        <taxon>Fungi</taxon>
        <taxon>Dikarya</taxon>
        <taxon>Ascomycota</taxon>
        <taxon>Saccharomycotina</taxon>
        <taxon>Pichiomycetes</taxon>
        <taxon>Debaryomycetaceae</taxon>
        <taxon>Candida/Lodderomyces clade</taxon>
        <taxon>Candida</taxon>
    </lineage>
</organism>
<evidence type="ECO:0000313" key="1">
    <source>
        <dbReference type="EMBL" id="CAI5759448.1"/>
    </source>
</evidence>
<name>A0A9W4TZZ0_9ASCO</name>
<dbReference type="Proteomes" id="UP001152885">
    <property type="component" value="Unassembled WGS sequence"/>
</dbReference>
<keyword evidence="2" id="KW-1185">Reference proteome</keyword>
<dbReference type="EMBL" id="CANTUO010000004">
    <property type="protein sequence ID" value="CAI5759448.1"/>
    <property type="molecule type" value="Genomic_DNA"/>
</dbReference>
<accession>A0A9W4TZZ0</accession>
<reference evidence="1" key="1">
    <citation type="submission" date="2022-12" db="EMBL/GenBank/DDBJ databases">
        <authorList>
            <person name="Brejova B."/>
        </authorList>
    </citation>
    <scope>NUCLEOTIDE SEQUENCE</scope>
</reference>
<gene>
    <name evidence="1" type="ORF">CANVERA_P3961</name>
</gene>
<evidence type="ECO:0000313" key="2">
    <source>
        <dbReference type="Proteomes" id="UP001152885"/>
    </source>
</evidence>
<sequence length="504" mass="59152">MEELLSNLSNLDLNKSKQLGDFLRDEENRSSKLLQNNLHNLLIQFNLLLTTDKETINETLRVLINLLAFNEYNRSFITDLNSLDVLQFWNIIKAILPNYSERIFILLNQFIYNTELKLEYLSKLNHIRIQDAIYKCVNIDNIDDIGEFLTELLSHNELQNLDYKFLKNCVDLITNNEESSIVELIQLNKPDDDLFEKILLKIQTVEIPIIKRKLFSTAPLLANTEAPPIKYLSSFDPYIFSCCCITVGNFIIDNFTKCTIIKQLNIDKFMNHYWNLKITDIVQIQSIHIWKKLMIEGYENQLIKEMAQLISSKYASQLINLTKLINDNKPYYQEIYNLYLKFLRKLFEFSEPPIGIFEIINDSEITYICLKQRKYIHDHELFTHFITESVKEVDTVNFNKQVVALSMFTCHINNIDDELINNFIIPLNSLLLEFVKQRDMVKDEDKTNPEVIGFLHNIKFLAANTCQLINEFEKGKHKDKKFNELKELCKSIISHPSGGYDLVD</sequence>
<protein>
    <submittedName>
        <fullName evidence="1">Uncharacterized protein</fullName>
    </submittedName>
</protein>
<comment type="caution">
    <text evidence="1">The sequence shown here is derived from an EMBL/GenBank/DDBJ whole genome shotgun (WGS) entry which is preliminary data.</text>
</comment>
<dbReference type="OrthoDB" id="4095311at2759"/>
<dbReference type="AlphaFoldDB" id="A0A9W4TZZ0"/>
<proteinExistence type="predicted"/>